<keyword evidence="4" id="KW-1003">Cell membrane</keyword>
<evidence type="ECO:0000256" key="12">
    <source>
        <dbReference type="ARBA" id="ARBA00037975"/>
    </source>
</evidence>
<comment type="similarity">
    <text evidence="12">Belongs to the cytochrome b561 family.</text>
</comment>
<dbReference type="PANTHER" id="PTHR30529">
    <property type="entry name" value="CYTOCHROME B561"/>
    <property type="match status" value="1"/>
</dbReference>
<dbReference type="Gene3D" id="1.20.950.20">
    <property type="entry name" value="Transmembrane di-heme cytochromes, Chain C"/>
    <property type="match status" value="1"/>
</dbReference>
<dbReference type="GO" id="GO:0005886">
    <property type="term" value="C:plasma membrane"/>
    <property type="evidence" value="ECO:0007669"/>
    <property type="project" value="UniProtKB-SubCell"/>
</dbReference>
<evidence type="ECO:0000313" key="15">
    <source>
        <dbReference type="EMBL" id="UWP94709.1"/>
    </source>
</evidence>
<evidence type="ECO:0000256" key="13">
    <source>
        <dbReference type="SAM" id="Phobius"/>
    </source>
</evidence>
<dbReference type="PANTHER" id="PTHR30529:SF1">
    <property type="entry name" value="CYTOCHROME B561 HOMOLOG 2"/>
    <property type="match status" value="1"/>
</dbReference>
<dbReference type="RefSeq" id="WP_259791747.1">
    <property type="nucleotide sequence ID" value="NZ_CP080774.1"/>
</dbReference>
<evidence type="ECO:0000256" key="6">
    <source>
        <dbReference type="ARBA" id="ARBA00022692"/>
    </source>
</evidence>
<keyword evidence="9 13" id="KW-1133">Transmembrane helix</keyword>
<feature type="transmembrane region" description="Helical" evidence="13">
    <location>
        <begin position="54"/>
        <end position="71"/>
    </location>
</feature>
<evidence type="ECO:0000256" key="7">
    <source>
        <dbReference type="ARBA" id="ARBA00022723"/>
    </source>
</evidence>
<evidence type="ECO:0000256" key="9">
    <source>
        <dbReference type="ARBA" id="ARBA00022989"/>
    </source>
</evidence>
<evidence type="ECO:0000256" key="2">
    <source>
        <dbReference type="ARBA" id="ARBA00004651"/>
    </source>
</evidence>
<dbReference type="Proteomes" id="UP001057991">
    <property type="component" value="Chromosome"/>
</dbReference>
<evidence type="ECO:0000313" key="16">
    <source>
        <dbReference type="Proteomes" id="UP001057991"/>
    </source>
</evidence>
<evidence type="ECO:0000256" key="10">
    <source>
        <dbReference type="ARBA" id="ARBA00023004"/>
    </source>
</evidence>
<sequence>MIRNTHTNWGAPARLLHWATAGVILFCLGLGIYMTQWVTDALAQFPLIQTHKSWGFVAFVLAGLRIVWRLMNRAPDMPDHMPAHERLAAHLGHLALYALMLIMPLSGWLMASASPLQDTFGIKNKVFDLFEMYDPFVPGDKALSELFATVHFYAAWALVAVLIGHIGAALYHHLYHKDDVLKRMSFGRFDN</sequence>
<evidence type="ECO:0000256" key="11">
    <source>
        <dbReference type="ARBA" id="ARBA00023136"/>
    </source>
</evidence>
<keyword evidence="5" id="KW-0349">Heme</keyword>
<accession>A0A9Q9HAK6</accession>
<dbReference type="InterPro" id="IPR011577">
    <property type="entry name" value="Cyt_b561_bac/Ni-Hgenase"/>
</dbReference>
<keyword evidence="3" id="KW-0813">Transport</keyword>
<evidence type="ECO:0000259" key="14">
    <source>
        <dbReference type="Pfam" id="PF01292"/>
    </source>
</evidence>
<gene>
    <name evidence="15" type="ORF">K3X48_10850</name>
</gene>
<dbReference type="InterPro" id="IPR052168">
    <property type="entry name" value="Cytochrome_b561_oxidase"/>
</dbReference>
<evidence type="ECO:0000256" key="3">
    <source>
        <dbReference type="ARBA" id="ARBA00022448"/>
    </source>
</evidence>
<dbReference type="GO" id="GO:0020037">
    <property type="term" value="F:heme binding"/>
    <property type="evidence" value="ECO:0007669"/>
    <property type="project" value="TreeGrafter"/>
</dbReference>
<dbReference type="AlphaFoldDB" id="A0A9Q9HAK6"/>
<dbReference type="GO" id="GO:0009055">
    <property type="term" value="F:electron transfer activity"/>
    <property type="evidence" value="ECO:0007669"/>
    <property type="project" value="InterPro"/>
</dbReference>
<evidence type="ECO:0000256" key="4">
    <source>
        <dbReference type="ARBA" id="ARBA00022475"/>
    </source>
</evidence>
<evidence type="ECO:0000256" key="8">
    <source>
        <dbReference type="ARBA" id="ARBA00022982"/>
    </source>
</evidence>
<feature type="domain" description="Cytochrome b561 bacterial/Ni-hydrogenase" evidence="14">
    <location>
        <begin position="8"/>
        <end position="186"/>
    </location>
</feature>
<dbReference type="Pfam" id="PF01292">
    <property type="entry name" value="Ni_hydr_CYTB"/>
    <property type="match status" value="1"/>
</dbReference>
<feature type="transmembrane region" description="Helical" evidence="13">
    <location>
        <begin position="91"/>
        <end position="111"/>
    </location>
</feature>
<dbReference type="EMBL" id="CP080776">
    <property type="protein sequence ID" value="UWP94709.1"/>
    <property type="molecule type" value="Genomic_DNA"/>
</dbReference>
<reference evidence="15" key="1">
    <citation type="submission" date="2021-08" db="EMBL/GenBank/DDBJ databases">
        <authorList>
            <person name="Nwanade C."/>
            <person name="Wang M."/>
            <person name="Masoudi A."/>
            <person name="Yu Z."/>
            <person name="Liu J."/>
        </authorList>
    </citation>
    <scope>NUCLEOTIDE SEQUENCE</scope>
    <source>
        <strain evidence="15">S056</strain>
    </source>
</reference>
<comment type="subcellular location">
    <subcellularLocation>
        <location evidence="2">Cell membrane</location>
        <topology evidence="2">Multi-pass membrane protein</topology>
    </subcellularLocation>
</comment>
<comment type="cofactor">
    <cofactor evidence="1">
        <name>heme b</name>
        <dbReference type="ChEBI" id="CHEBI:60344"/>
    </cofactor>
</comment>
<dbReference type="GO" id="GO:0022904">
    <property type="term" value="P:respiratory electron transport chain"/>
    <property type="evidence" value="ECO:0007669"/>
    <property type="project" value="InterPro"/>
</dbReference>
<feature type="transmembrane region" description="Helical" evidence="13">
    <location>
        <begin position="15"/>
        <end position="34"/>
    </location>
</feature>
<proteinExistence type="inferred from homology"/>
<dbReference type="InterPro" id="IPR016174">
    <property type="entry name" value="Di-haem_cyt_TM"/>
</dbReference>
<keyword evidence="10" id="KW-0408">Iron</keyword>
<evidence type="ECO:0000256" key="5">
    <source>
        <dbReference type="ARBA" id="ARBA00022617"/>
    </source>
</evidence>
<organism evidence="15 16">
    <name type="scientific">Aliiroseovarius crassostreae</name>
    <dbReference type="NCBI Taxonomy" id="154981"/>
    <lineage>
        <taxon>Bacteria</taxon>
        <taxon>Pseudomonadati</taxon>
        <taxon>Pseudomonadota</taxon>
        <taxon>Alphaproteobacteria</taxon>
        <taxon>Rhodobacterales</taxon>
        <taxon>Paracoccaceae</taxon>
        <taxon>Aliiroseovarius</taxon>
    </lineage>
</organism>
<dbReference type="GO" id="GO:0046872">
    <property type="term" value="F:metal ion binding"/>
    <property type="evidence" value="ECO:0007669"/>
    <property type="project" value="UniProtKB-KW"/>
</dbReference>
<keyword evidence="6 13" id="KW-0812">Transmembrane</keyword>
<keyword evidence="7" id="KW-0479">Metal-binding</keyword>
<keyword evidence="8" id="KW-0249">Electron transport</keyword>
<evidence type="ECO:0000256" key="1">
    <source>
        <dbReference type="ARBA" id="ARBA00001970"/>
    </source>
</evidence>
<protein>
    <submittedName>
        <fullName evidence="15">Cytochrome b</fullName>
    </submittedName>
</protein>
<dbReference type="SUPFAM" id="SSF81342">
    <property type="entry name" value="Transmembrane di-heme cytochromes"/>
    <property type="match status" value="1"/>
</dbReference>
<feature type="transmembrane region" description="Helical" evidence="13">
    <location>
        <begin position="153"/>
        <end position="174"/>
    </location>
</feature>
<keyword evidence="11 13" id="KW-0472">Membrane</keyword>
<name>A0A9Q9HAK6_9RHOB</name>